<sequence>MDSFPVYFYFEAQMCFYAKESMIKHFSLFVLAAAVAAFAVDVEVHGDIDADFASYFDKDFSPTNAANQDIKLEGKIFLDENVSVSIFGRSHSNYIGADGETETSMVRHENRATAMGDDENRWTAFNFDGIQLAWQLTPLARVVFGDLTYNAGAFSYYFWRNTEDYAVILRDQNIRGVGFEVENGKAYIGATENNSHSLATFLTYSFDLISKTEERLTITPSFDWVFGKEISRSYTYALGTEVQYAKSTNVFNYGITATWGTHPYKGHGVHTFLVEPSFSYRFFNLAASYYQALLADKDSSVVDQTFSEDERMFYIEPSLDLHKKFSMGFAYEFHDPSKEIDGDSRHFLGPSFYLYPTVEAEIIFWAGYNICGTGANHISMGMSGHVEF</sequence>
<dbReference type="Proteomes" id="UP000184275">
    <property type="component" value="Unassembled WGS sequence"/>
</dbReference>
<organism evidence="2 3">
    <name type="scientific">Fibrobacter intestinalis</name>
    <dbReference type="NCBI Taxonomy" id="28122"/>
    <lineage>
        <taxon>Bacteria</taxon>
        <taxon>Pseudomonadati</taxon>
        <taxon>Fibrobacterota</taxon>
        <taxon>Fibrobacteria</taxon>
        <taxon>Fibrobacterales</taxon>
        <taxon>Fibrobacteraceae</taxon>
        <taxon>Fibrobacter</taxon>
    </lineage>
</organism>
<keyword evidence="3" id="KW-1185">Reference proteome</keyword>
<accession>A0A1M6XNJ6</accession>
<protein>
    <recommendedName>
        <fullName evidence="4">Porin</fullName>
    </recommendedName>
</protein>
<evidence type="ECO:0000313" key="3">
    <source>
        <dbReference type="Proteomes" id="UP000184275"/>
    </source>
</evidence>
<evidence type="ECO:0000313" key="2">
    <source>
        <dbReference type="EMBL" id="SHL07547.1"/>
    </source>
</evidence>
<dbReference type="EMBL" id="FRAW01000033">
    <property type="protein sequence ID" value="SHL07547.1"/>
    <property type="molecule type" value="Genomic_DNA"/>
</dbReference>
<feature type="chain" id="PRO_5012613027" description="Porin" evidence="1">
    <location>
        <begin position="40"/>
        <end position="388"/>
    </location>
</feature>
<gene>
    <name evidence="2" type="ORF">SAMN05720469_13310</name>
</gene>
<evidence type="ECO:0000256" key="1">
    <source>
        <dbReference type="SAM" id="SignalP"/>
    </source>
</evidence>
<dbReference type="AlphaFoldDB" id="A0A1M6XNJ6"/>
<feature type="signal peptide" evidence="1">
    <location>
        <begin position="1"/>
        <end position="39"/>
    </location>
</feature>
<name>A0A1M6XNJ6_9BACT</name>
<keyword evidence="1" id="KW-0732">Signal</keyword>
<reference evidence="3" key="1">
    <citation type="submission" date="2016-11" db="EMBL/GenBank/DDBJ databases">
        <authorList>
            <person name="Varghese N."/>
            <person name="Submissions S."/>
        </authorList>
    </citation>
    <scope>NUCLEOTIDE SEQUENCE [LARGE SCALE GENOMIC DNA]</scope>
    <source>
        <strain evidence="3">UWOS</strain>
    </source>
</reference>
<proteinExistence type="predicted"/>
<evidence type="ECO:0008006" key="4">
    <source>
        <dbReference type="Google" id="ProtNLM"/>
    </source>
</evidence>